<evidence type="ECO:0000256" key="3">
    <source>
        <dbReference type="ARBA" id="ARBA00009466"/>
    </source>
</evidence>
<dbReference type="InterPro" id="IPR016024">
    <property type="entry name" value="ARM-type_fold"/>
</dbReference>
<evidence type="ECO:0000256" key="4">
    <source>
        <dbReference type="ARBA" id="ARBA00022448"/>
    </source>
</evidence>
<sequence>MDFSQVLATIEKACAETQHPSTRAAADQVLIDFKQSPNILPACQYILANSQTPFVQFQAASGITSAIVREYGLYSKSDILSLQEYLITYNLHHPTLVPWVGRQIYQAIAVVSKRGWLEGTEQEQDVVYNQISQLLSMEVGLLLARALVDEFSSRGKASNVGLTWDFHYKTKNSFEERHLRLIFEAALHVLHGEMQDLLSNPGQEVSGTQKPLLSTSLMILESILHWDFSTTSQPVLAGTFADEDDDTDKVIVYPESWRTVLVNAEVLKLFFTLLPLVQADSILMHRVRQCLIQLCGLHGSIFVSEEATIHHISGVMTGLLSLIHNVATCSSDECLSADYTENMIAITEMIRQLLSYHPIHTIYAVPEKYEFLNQVAGLTIHCLNESAKMPEESESIMGAFDELLVTWVKLVQDSQSTFLENNSTERVAAATSLLQFFHSISYKIVEKYIDARLDLAKYSVMDEEEGDGFQDWDTYGDQLIAITALARLDPRNTLHRLQSLLHDRVEQFQQFLSTTTDGNITEHVSCLLEHLHWLIVIAGFVFADNNVGEAALVPETLNELSKTQPFEQDQLVNTFSTLMSLLSSVSFESHSVQSISCSPQIALSLFWLLERWIKTYLFASPDDYASLSPNLLHAYGEPSRGGKGDSILEFLISKLRVNFVMWNADPDVLSQQFPPLVSFFIDNLNVLPEAIHNSLIQSITTIISYSPSEERNSHYFGLISNAIETRFAAVLHDESFGARYQSSEVMAQIMNGLELFNGLALALTDINTPMIFAFCSRFLESFVELVRVYKNFPEVQILVLRLYTDMIKHFEFTVLPVEQISYFHTCTIQLLQAFSTVNLGVSRNIDWDEAEENPYEDVSVVLSMLIALLDVRGVDRMMANVPNAVLPSTVVFTGVNILIPIIKRQMLEIPRLCTLYIRLISRLVESYPSRLAELPAELLNNLMGSLKFGIDHNILEVSHLTFQAIAAMALHACNATFRNAADVSGLRPHLDEFLKLTFEQLLFKKLDVELVDVAGSCVLALVCARQEAYGGLIQEMLAASETPLSPELQERLSSSFHHLSEAFPTADIVGQRELTLRDIAMTTARREIFLRFLMGVRGVLRVK</sequence>
<dbReference type="Proteomes" id="UP000696485">
    <property type="component" value="Unassembled WGS sequence"/>
</dbReference>
<evidence type="ECO:0000313" key="10">
    <source>
        <dbReference type="Proteomes" id="UP000696485"/>
    </source>
</evidence>
<evidence type="ECO:0000256" key="1">
    <source>
        <dbReference type="ARBA" id="ARBA00004123"/>
    </source>
</evidence>
<dbReference type="PANTHER" id="PTHR12596:SF1">
    <property type="entry name" value="EXPORTIN-4"/>
    <property type="match status" value="1"/>
</dbReference>
<comment type="subcellular location">
    <subcellularLocation>
        <location evidence="2">Cytoplasm</location>
    </subcellularLocation>
    <subcellularLocation>
        <location evidence="1">Nucleus</location>
    </subcellularLocation>
</comment>
<keyword evidence="7" id="KW-0539">Nucleus</keyword>
<accession>A0A9P5SIV9</accession>
<dbReference type="SUPFAM" id="SSF48371">
    <property type="entry name" value="ARM repeat"/>
    <property type="match status" value="1"/>
</dbReference>
<evidence type="ECO:0000256" key="2">
    <source>
        <dbReference type="ARBA" id="ARBA00004496"/>
    </source>
</evidence>
<evidence type="ECO:0000256" key="8">
    <source>
        <dbReference type="ARBA" id="ARBA00040444"/>
    </source>
</evidence>
<protein>
    <recommendedName>
        <fullName evidence="8">Exportin-4</fullName>
    </recommendedName>
</protein>
<proteinExistence type="inferred from homology"/>
<dbReference type="EMBL" id="JAAAUY010000362">
    <property type="protein sequence ID" value="KAF9330898.1"/>
    <property type="molecule type" value="Genomic_DNA"/>
</dbReference>
<keyword evidence="6" id="KW-0653">Protein transport</keyword>
<dbReference type="Gene3D" id="1.25.10.10">
    <property type="entry name" value="Leucine-rich Repeat Variant"/>
    <property type="match status" value="1"/>
</dbReference>
<dbReference type="AlphaFoldDB" id="A0A9P5SIV9"/>
<organism evidence="9 10">
    <name type="scientific">Podila minutissima</name>
    <dbReference type="NCBI Taxonomy" id="64525"/>
    <lineage>
        <taxon>Eukaryota</taxon>
        <taxon>Fungi</taxon>
        <taxon>Fungi incertae sedis</taxon>
        <taxon>Mucoromycota</taxon>
        <taxon>Mortierellomycotina</taxon>
        <taxon>Mortierellomycetes</taxon>
        <taxon>Mortierellales</taxon>
        <taxon>Mortierellaceae</taxon>
        <taxon>Podila</taxon>
    </lineage>
</organism>
<dbReference type="GO" id="GO:0005643">
    <property type="term" value="C:nuclear pore"/>
    <property type="evidence" value="ECO:0007669"/>
    <property type="project" value="TreeGrafter"/>
</dbReference>
<reference evidence="9" key="1">
    <citation type="journal article" date="2020" name="Fungal Divers.">
        <title>Resolving the Mortierellaceae phylogeny through synthesis of multi-gene phylogenetics and phylogenomics.</title>
        <authorList>
            <person name="Vandepol N."/>
            <person name="Liber J."/>
            <person name="Desiro A."/>
            <person name="Na H."/>
            <person name="Kennedy M."/>
            <person name="Barry K."/>
            <person name="Grigoriev I.V."/>
            <person name="Miller A.N."/>
            <person name="O'Donnell K."/>
            <person name="Stajich J.E."/>
            <person name="Bonito G."/>
        </authorList>
    </citation>
    <scope>NUCLEOTIDE SEQUENCE</scope>
    <source>
        <strain evidence="9">NVP1</strain>
    </source>
</reference>
<dbReference type="GO" id="GO:0006611">
    <property type="term" value="P:protein export from nucleus"/>
    <property type="evidence" value="ECO:0007669"/>
    <property type="project" value="TreeGrafter"/>
</dbReference>
<dbReference type="GO" id="GO:0005049">
    <property type="term" value="F:nuclear export signal receptor activity"/>
    <property type="evidence" value="ECO:0007669"/>
    <property type="project" value="InterPro"/>
</dbReference>
<dbReference type="InterPro" id="IPR011989">
    <property type="entry name" value="ARM-like"/>
</dbReference>
<comment type="similarity">
    <text evidence="3">Belongs to the exportin family.</text>
</comment>
<dbReference type="GO" id="GO:0005737">
    <property type="term" value="C:cytoplasm"/>
    <property type="evidence" value="ECO:0007669"/>
    <property type="project" value="UniProtKB-SubCell"/>
</dbReference>
<keyword evidence="4" id="KW-0813">Transport</keyword>
<evidence type="ECO:0000256" key="6">
    <source>
        <dbReference type="ARBA" id="ARBA00022927"/>
    </source>
</evidence>
<gene>
    <name evidence="9" type="primary">XPO4</name>
    <name evidence="9" type="ORF">BG006_006192</name>
</gene>
<name>A0A9P5SIV9_9FUNG</name>
<evidence type="ECO:0000256" key="7">
    <source>
        <dbReference type="ARBA" id="ARBA00023242"/>
    </source>
</evidence>
<dbReference type="PANTHER" id="PTHR12596">
    <property type="entry name" value="EXPORTIN 4,7-RELATED"/>
    <property type="match status" value="1"/>
</dbReference>
<comment type="caution">
    <text evidence="9">The sequence shown here is derived from an EMBL/GenBank/DDBJ whole genome shotgun (WGS) entry which is preliminary data.</text>
</comment>
<evidence type="ECO:0000313" key="9">
    <source>
        <dbReference type="EMBL" id="KAF9330898.1"/>
    </source>
</evidence>
<keyword evidence="10" id="KW-1185">Reference proteome</keyword>
<evidence type="ECO:0000256" key="5">
    <source>
        <dbReference type="ARBA" id="ARBA00022490"/>
    </source>
</evidence>
<keyword evidence="5" id="KW-0963">Cytoplasm</keyword>
<dbReference type="InterPro" id="IPR044189">
    <property type="entry name" value="XPO4/7-like"/>
</dbReference>